<dbReference type="PROSITE" id="PS00092">
    <property type="entry name" value="N6_MTASE"/>
    <property type="match status" value="1"/>
</dbReference>
<dbReference type="Gene3D" id="3.40.50.150">
    <property type="entry name" value="Vaccinia Virus protein VP39"/>
    <property type="match status" value="1"/>
</dbReference>
<evidence type="ECO:0000313" key="1">
    <source>
        <dbReference type="EMBL" id="QNO50733.1"/>
    </source>
</evidence>
<protein>
    <submittedName>
        <fullName evidence="1">Uncharacterized protein</fullName>
    </submittedName>
</protein>
<sequence length="632" mass="73824">MEEWKTLIVEKLKCIKGLVSKPEENQKAIKKNFEVARQIHKFFPQFLGNLCQIMLDRKKLIIDSGLKKRAERVMKEIEVENPGITYKRPGKIGYDLKLSETDSLQHVHSFLDEMFRKKINFADRFCAEVKEGDSDKAKCQKIFGAWIGFMISNYNEGNVSDVNLMLDQCEVFNTELDEGLEDNEIREYELKNILACYSYFHSKPTWPTKIKQVVKYLKEEYKNDKSYQYWQEIDEIMRILDRSGNMTEACEDLKNRSFLHVQSPAQSIECLQNFYSRFIERERQRFSEAQRKGYEIDQKFIILMRYYYAEKIQEPELLDLILRNTVFEFLLKAPCLSASNPSIKSVLEYFLGSLKLFLEVDCYQSAFGRTAYALRDWEVIEVALDKLKIGKGDKFLDMFSNIPVISYCASLLGAEVHYLDCDFIEADRFTSYYWAEQEDRRRFASSLLDAFKDLDKVLEAISNIQFEILNPRMPSYPPPGGPFMPGGINPRAIERFLGSPFSRIIKNNPICPLKHEFSTKEIFKDEDKIRDFADNYFDKAIMDPPYGKETAREGFSPELGLIIASKGLKEASRILKQGGNLVITLPSYKPRWEEFKKMRWREEALNFAKKCGFEQIDKDLPTGRALVLLRKQ</sequence>
<gene>
    <name evidence="1" type="ORF">EGEIMDOP_00018</name>
</gene>
<dbReference type="GO" id="GO:0008168">
    <property type="term" value="F:methyltransferase activity"/>
    <property type="evidence" value="ECO:0007669"/>
    <property type="project" value="InterPro"/>
</dbReference>
<dbReference type="InterPro" id="IPR002052">
    <property type="entry name" value="DNA_methylase_N6_adenine_CS"/>
</dbReference>
<organism evidence="1">
    <name type="scientific">Candidatus Methanophagaceae archaeon ANME-1 ERB6</name>
    <dbReference type="NCBI Taxonomy" id="2759912"/>
    <lineage>
        <taxon>Archaea</taxon>
        <taxon>Methanobacteriati</taxon>
        <taxon>Methanobacteriota</taxon>
        <taxon>Stenosarchaea group</taxon>
        <taxon>Methanomicrobia</taxon>
        <taxon>Candidatus Methanophagales</taxon>
        <taxon>Candidatus Methanophagaceae</taxon>
    </lineage>
</organism>
<dbReference type="SUPFAM" id="SSF53335">
    <property type="entry name" value="S-adenosyl-L-methionine-dependent methyltransferases"/>
    <property type="match status" value="1"/>
</dbReference>
<dbReference type="InterPro" id="IPR029063">
    <property type="entry name" value="SAM-dependent_MTases_sf"/>
</dbReference>
<dbReference type="GO" id="GO:0003676">
    <property type="term" value="F:nucleic acid binding"/>
    <property type="evidence" value="ECO:0007669"/>
    <property type="project" value="InterPro"/>
</dbReference>
<dbReference type="GO" id="GO:0032259">
    <property type="term" value="P:methylation"/>
    <property type="evidence" value="ECO:0007669"/>
    <property type="project" value="InterPro"/>
</dbReference>
<proteinExistence type="predicted"/>
<dbReference type="AlphaFoldDB" id="A0A7G9YRU9"/>
<reference evidence="1" key="1">
    <citation type="submission" date="2020-06" db="EMBL/GenBank/DDBJ databases">
        <title>Unique genomic features of the anaerobic methanotrophic archaea.</title>
        <authorList>
            <person name="Chadwick G.L."/>
            <person name="Skennerton C.T."/>
            <person name="Laso-Perez R."/>
            <person name="Leu A.O."/>
            <person name="Speth D.R."/>
            <person name="Yu H."/>
            <person name="Morgan-Lang C."/>
            <person name="Hatzenpichler R."/>
            <person name="Goudeau D."/>
            <person name="Malmstrom R."/>
            <person name="Brazelton W.J."/>
            <person name="Woyke T."/>
            <person name="Hallam S.J."/>
            <person name="Tyson G.W."/>
            <person name="Wegener G."/>
            <person name="Boetius A."/>
            <person name="Orphan V."/>
        </authorList>
    </citation>
    <scope>NUCLEOTIDE SEQUENCE</scope>
</reference>
<name>A0A7G9YRU9_9EURY</name>
<accession>A0A7G9YRU9</accession>
<dbReference type="EMBL" id="MT631449">
    <property type="protein sequence ID" value="QNO50733.1"/>
    <property type="molecule type" value="Genomic_DNA"/>
</dbReference>